<gene>
    <name evidence="2" type="ORF">YH65_08630</name>
    <name evidence="3" type="ORF">YH65_08660</name>
    <name evidence="4" type="ORF">YH65_08690</name>
</gene>
<proteinExistence type="predicted"/>
<evidence type="ECO:0000313" key="3">
    <source>
        <dbReference type="EMBL" id="AKF26029.1"/>
    </source>
</evidence>
<dbReference type="EMBL" id="CP011308">
    <property type="protein sequence ID" value="AKF26027.1"/>
    <property type="molecule type" value="Genomic_DNA"/>
</dbReference>
<accession>A0A7U4RRQ2</accession>
<dbReference type="InterPro" id="IPR036249">
    <property type="entry name" value="Thioredoxin-like_sf"/>
</dbReference>
<feature type="domain" description="Spermatogenesis-associated protein 20-like TRX" evidence="1">
    <location>
        <begin position="24"/>
        <end position="76"/>
    </location>
</feature>
<evidence type="ECO:0000259" key="1">
    <source>
        <dbReference type="Pfam" id="PF03190"/>
    </source>
</evidence>
<keyword evidence="5" id="KW-1185">Reference proteome</keyword>
<dbReference type="KEGG" id="slh:YH65_08690"/>
<name>A0A7U4RRQ2_9BACT</name>
<dbReference type="SUPFAM" id="SSF52833">
    <property type="entry name" value="Thioredoxin-like"/>
    <property type="match status" value="1"/>
</dbReference>
<evidence type="ECO:0000313" key="4">
    <source>
        <dbReference type="EMBL" id="AKF26031.1"/>
    </source>
</evidence>
<dbReference type="Pfam" id="PF03190">
    <property type="entry name" value="Thioredox_DsbH"/>
    <property type="match status" value="1"/>
</dbReference>
<dbReference type="KEGG" id="slh:YH65_08630"/>
<protein>
    <recommendedName>
        <fullName evidence="1">Spermatogenesis-associated protein 20-like TRX domain-containing protein</fullName>
    </recommendedName>
</protein>
<reference evidence="5" key="2">
    <citation type="journal article" date="2017" name="Stand. Genomic Sci.">
        <title>Complete genome sequence of the sulfur-oxidizing chemolithoautotrophic Sulfurovum lithotrophicum 42BKTT.</title>
        <authorList>
            <person name="Jeon W."/>
            <person name="Priscilla L."/>
            <person name="Park G."/>
            <person name="Lee H."/>
            <person name="Lee N."/>
            <person name="Lee D."/>
            <person name="Kwon H."/>
            <person name="Ahn I."/>
            <person name="Lee C."/>
            <person name="Lee H."/>
            <person name="Ahn J."/>
        </authorList>
    </citation>
    <scope>NUCLEOTIDE SEQUENCE [LARGE SCALE GENOMIC DNA]</scope>
    <source>
        <strain evidence="5">ATCC BAA-797 / 42BKT</strain>
    </source>
</reference>
<dbReference type="Proteomes" id="UP000034444">
    <property type="component" value="Chromosome"/>
</dbReference>
<dbReference type="AlphaFoldDB" id="A0A7U4RRQ2"/>
<organism evidence="4 5">
    <name type="scientific">Sulfurovum lithotrophicum</name>
    <dbReference type="NCBI Taxonomy" id="206403"/>
    <lineage>
        <taxon>Bacteria</taxon>
        <taxon>Pseudomonadati</taxon>
        <taxon>Campylobacterota</taxon>
        <taxon>Epsilonproteobacteria</taxon>
        <taxon>Campylobacterales</taxon>
        <taxon>Sulfurovaceae</taxon>
        <taxon>Sulfurovum</taxon>
    </lineage>
</organism>
<dbReference type="KEGG" id="slh:YH65_08660"/>
<dbReference type="EMBL" id="CP011308">
    <property type="protein sequence ID" value="AKF26031.1"/>
    <property type="molecule type" value="Genomic_DNA"/>
</dbReference>
<dbReference type="EMBL" id="CP011308">
    <property type="protein sequence ID" value="AKF26029.1"/>
    <property type="molecule type" value="Genomic_DNA"/>
</dbReference>
<evidence type="ECO:0000313" key="2">
    <source>
        <dbReference type="EMBL" id="AKF26027.1"/>
    </source>
</evidence>
<sequence>MGTYLYDFDEEIVKQKSVKFEGFEKALQRAKKEDKIIMIEAMSRTCHFCRKMEREVMIDTEVIRAIERDFIPVSIDISTHALPLGLKAELTPSFIFIDKYGNVLGNIPGAWGKQDFLALLKEAKEAAKSKKAKK</sequence>
<reference evidence="4 5" key="1">
    <citation type="submission" date="2015-04" db="EMBL/GenBank/DDBJ databases">
        <title>Complete genome sequence of Sulfurovum lithotrophicum ATCC BAA-797T.</title>
        <authorList>
            <person name="Ahn J."/>
            <person name="Park G."/>
            <person name="Jeon W."/>
            <person name="Jang Y."/>
            <person name="Jang M."/>
            <person name="Lee H."/>
            <person name="Lee H."/>
        </authorList>
    </citation>
    <scope>NUCLEOTIDE SEQUENCE [LARGE SCALE GENOMIC DNA]</scope>
    <source>
        <strain evidence="4">ATCC BAA-797</strain>
        <strain evidence="5">ATCC BAA-797 / 42BKT</strain>
    </source>
</reference>
<evidence type="ECO:0000313" key="5">
    <source>
        <dbReference type="Proteomes" id="UP000034444"/>
    </source>
</evidence>
<dbReference type="Gene3D" id="3.40.30.10">
    <property type="entry name" value="Glutaredoxin"/>
    <property type="match status" value="1"/>
</dbReference>
<dbReference type="InterPro" id="IPR004879">
    <property type="entry name" value="Ssp411-like_TRX"/>
</dbReference>